<evidence type="ECO:0000313" key="3">
    <source>
        <dbReference type="RefSeq" id="XP_010454276.1"/>
    </source>
</evidence>
<keyword evidence="2" id="KW-1185">Reference proteome</keyword>
<reference evidence="3" key="2">
    <citation type="submission" date="2025-08" db="UniProtKB">
        <authorList>
            <consortium name="RefSeq"/>
        </authorList>
    </citation>
    <scope>IDENTIFICATION</scope>
    <source>
        <tissue evidence="3">Leaf</tissue>
    </source>
</reference>
<evidence type="ECO:0000313" key="2">
    <source>
        <dbReference type="Proteomes" id="UP000694864"/>
    </source>
</evidence>
<feature type="signal peptide" evidence="1">
    <location>
        <begin position="1"/>
        <end position="25"/>
    </location>
</feature>
<accession>A0ABM0VCT7</accession>
<dbReference type="SUPFAM" id="SSF141562">
    <property type="entry name" value="At5g01610-like"/>
    <property type="match status" value="1"/>
</dbReference>
<dbReference type="PANTHER" id="PTHR31676">
    <property type="entry name" value="T31J12.3 PROTEIN-RELATED"/>
    <property type="match status" value="1"/>
</dbReference>
<dbReference type="InterPro" id="IPR036758">
    <property type="entry name" value="At5g01610-like"/>
</dbReference>
<feature type="chain" id="PRO_5045706463" evidence="1">
    <location>
        <begin position="26"/>
        <end position="185"/>
    </location>
</feature>
<keyword evidence="1" id="KW-0732">Signal</keyword>
<sequence length="185" mass="21053">MALYRIFTSIFFFFSLTLFTPTIHSLNEPDPDSISTVYELLPKYGLPSGLLPDNVTNFTLSDDGRFVVHLPDSCEIEFDYLVRYDKTISGRIGYGSITELKGIEVRRFFIWLDVDEIKVDLPPSDSIYFKVGFINKKLDIDQFKTVRSCHDNGVSGSSCGDSWKSFLEKGKILGMMDEAEMLITE</sequence>
<dbReference type="Proteomes" id="UP000694864">
    <property type="component" value="Chromosome 13"/>
</dbReference>
<dbReference type="PANTHER" id="PTHR31676:SF71">
    <property type="entry name" value="EXPRESSED PROTEIN"/>
    <property type="match status" value="1"/>
</dbReference>
<organism evidence="2 3">
    <name type="scientific">Camelina sativa</name>
    <name type="common">False flax</name>
    <name type="synonym">Myagrum sativum</name>
    <dbReference type="NCBI Taxonomy" id="90675"/>
    <lineage>
        <taxon>Eukaryota</taxon>
        <taxon>Viridiplantae</taxon>
        <taxon>Streptophyta</taxon>
        <taxon>Embryophyta</taxon>
        <taxon>Tracheophyta</taxon>
        <taxon>Spermatophyta</taxon>
        <taxon>Magnoliopsida</taxon>
        <taxon>eudicotyledons</taxon>
        <taxon>Gunneridae</taxon>
        <taxon>Pentapetalae</taxon>
        <taxon>rosids</taxon>
        <taxon>malvids</taxon>
        <taxon>Brassicales</taxon>
        <taxon>Brassicaceae</taxon>
        <taxon>Camelineae</taxon>
        <taxon>Camelina</taxon>
    </lineage>
</organism>
<dbReference type="Pfam" id="PF04398">
    <property type="entry name" value="DUF538"/>
    <property type="match status" value="1"/>
</dbReference>
<protein>
    <submittedName>
        <fullName evidence="3">Uncharacterized protein LOC104736054</fullName>
    </submittedName>
</protein>
<reference evidence="2" key="1">
    <citation type="journal article" date="2014" name="Nat. Commun.">
        <title>The emerging biofuel crop Camelina sativa retains a highly undifferentiated hexaploid genome structure.</title>
        <authorList>
            <person name="Kagale S."/>
            <person name="Koh C."/>
            <person name="Nixon J."/>
            <person name="Bollina V."/>
            <person name="Clarke W.E."/>
            <person name="Tuteja R."/>
            <person name="Spillane C."/>
            <person name="Robinson S.J."/>
            <person name="Links M.G."/>
            <person name="Clarke C."/>
            <person name="Higgins E.E."/>
            <person name="Huebert T."/>
            <person name="Sharpe A.G."/>
            <person name="Parkin I.A."/>
        </authorList>
    </citation>
    <scope>NUCLEOTIDE SEQUENCE [LARGE SCALE GENOMIC DNA]</scope>
    <source>
        <strain evidence="2">cv. DH55</strain>
    </source>
</reference>
<dbReference type="RefSeq" id="XP_010454276.1">
    <property type="nucleotide sequence ID" value="XM_010455974.2"/>
</dbReference>
<name>A0ABM0VCT7_CAMSA</name>
<evidence type="ECO:0000256" key="1">
    <source>
        <dbReference type="SAM" id="SignalP"/>
    </source>
</evidence>
<dbReference type="InterPro" id="IPR007493">
    <property type="entry name" value="DUF538"/>
</dbReference>
<gene>
    <name evidence="3" type="primary">LOC104736054</name>
</gene>
<proteinExistence type="predicted"/>
<dbReference type="GeneID" id="104736054"/>
<dbReference type="Gene3D" id="2.30.240.10">
    <property type="entry name" value="At5g01610-like"/>
    <property type="match status" value="1"/>
</dbReference>